<evidence type="ECO:0000256" key="6">
    <source>
        <dbReference type="PIRSR" id="PIRSR601486-1"/>
    </source>
</evidence>
<accession>A0A3P5XFR5</accession>
<dbReference type="SUPFAM" id="SSF46458">
    <property type="entry name" value="Globin-like"/>
    <property type="match status" value="1"/>
</dbReference>
<reference evidence="7 8" key="1">
    <citation type="submission" date="2018-11" db="EMBL/GenBank/DDBJ databases">
        <authorList>
            <person name="Criscuolo A."/>
        </authorList>
    </citation>
    <scope>NUCLEOTIDE SEQUENCE [LARGE SCALE GENOMIC DNA]</scope>
    <source>
        <strain evidence="7">ACIP111625</strain>
    </source>
</reference>
<dbReference type="GO" id="GO:0020037">
    <property type="term" value="F:heme binding"/>
    <property type="evidence" value="ECO:0007669"/>
    <property type="project" value="InterPro"/>
</dbReference>
<dbReference type="Gene3D" id="1.10.490.10">
    <property type="entry name" value="Globins"/>
    <property type="match status" value="1"/>
</dbReference>
<dbReference type="Pfam" id="PF01152">
    <property type="entry name" value="Bac_globin"/>
    <property type="match status" value="1"/>
</dbReference>
<keyword evidence="8" id="KW-1185">Reference proteome</keyword>
<evidence type="ECO:0000256" key="2">
    <source>
        <dbReference type="ARBA" id="ARBA00022617"/>
    </source>
</evidence>
<proteinExistence type="inferred from homology"/>
<dbReference type="InterPro" id="IPR001486">
    <property type="entry name" value="Hemoglobin_trunc"/>
</dbReference>
<dbReference type="PANTHER" id="PTHR47366:SF1">
    <property type="entry name" value="TWO-ON-TWO HEMOGLOBIN-3"/>
    <property type="match status" value="1"/>
</dbReference>
<gene>
    <name evidence="7" type="primary">yjbI</name>
    <name evidence="7" type="ORF">XINFAN_01875</name>
</gene>
<organism evidence="7 8">
    <name type="scientific">Pseudogemmobacter humi</name>
    <dbReference type="NCBI Taxonomy" id="2483812"/>
    <lineage>
        <taxon>Bacteria</taxon>
        <taxon>Pseudomonadati</taxon>
        <taxon>Pseudomonadota</taxon>
        <taxon>Alphaproteobacteria</taxon>
        <taxon>Rhodobacterales</taxon>
        <taxon>Paracoccaceae</taxon>
        <taxon>Pseudogemmobacter</taxon>
    </lineage>
</organism>
<dbReference type="InterPro" id="IPR044203">
    <property type="entry name" value="GlbO/GLB3-like"/>
</dbReference>
<comment type="similarity">
    <text evidence="5">Belongs to the truncated hemoglobin family. Group II subfamily.</text>
</comment>
<evidence type="ECO:0000256" key="1">
    <source>
        <dbReference type="ARBA" id="ARBA00022448"/>
    </source>
</evidence>
<keyword evidence="2 6" id="KW-0349">Heme</keyword>
<dbReference type="CDD" id="cd14773">
    <property type="entry name" value="TrHb2_PhHbO-like_O"/>
    <property type="match status" value="1"/>
</dbReference>
<dbReference type="AlphaFoldDB" id="A0A3P5XFR5"/>
<dbReference type="Proteomes" id="UP000277498">
    <property type="component" value="Unassembled WGS sequence"/>
</dbReference>
<dbReference type="EMBL" id="UXAW01000059">
    <property type="protein sequence ID" value="VDC27416.1"/>
    <property type="molecule type" value="Genomic_DNA"/>
</dbReference>
<keyword evidence="3" id="KW-0479">Metal-binding</keyword>
<dbReference type="InterPro" id="IPR009050">
    <property type="entry name" value="Globin-like_sf"/>
</dbReference>
<name>A0A3P5XFR5_9RHOB</name>
<dbReference type="InterPro" id="IPR012292">
    <property type="entry name" value="Globin/Proto"/>
</dbReference>
<protein>
    <submittedName>
        <fullName evidence="7">Group 2 truncated hemoglobin YjbI</fullName>
    </submittedName>
</protein>
<dbReference type="OrthoDB" id="9790913at2"/>
<evidence type="ECO:0000256" key="5">
    <source>
        <dbReference type="ARBA" id="ARBA00034496"/>
    </source>
</evidence>
<dbReference type="PANTHER" id="PTHR47366">
    <property type="entry name" value="TWO-ON-TWO HEMOGLOBIN-3"/>
    <property type="match status" value="1"/>
</dbReference>
<dbReference type="GO" id="GO:0046872">
    <property type="term" value="F:metal ion binding"/>
    <property type="evidence" value="ECO:0007669"/>
    <property type="project" value="UniProtKB-KW"/>
</dbReference>
<evidence type="ECO:0000313" key="7">
    <source>
        <dbReference type="EMBL" id="VDC27416.1"/>
    </source>
</evidence>
<sequence length="156" mass="17683">MALQKETPPPQQSTVDLLGGEEALRKLVNRFYDLVETDPRGAQILRLHFRGHGLSHVREEQFNFLSGFLGGQRYYLEKHGNMDVRLMHAHVPISSQDADDWLELMDQAIADCGHSGPHVERMRATFRRVAHVLVNDLPEWGIPPGSTGDQPPARRQ</sequence>
<dbReference type="GO" id="GO:0005344">
    <property type="term" value="F:oxygen carrier activity"/>
    <property type="evidence" value="ECO:0007669"/>
    <property type="project" value="InterPro"/>
</dbReference>
<evidence type="ECO:0000313" key="8">
    <source>
        <dbReference type="Proteomes" id="UP000277498"/>
    </source>
</evidence>
<dbReference type="RefSeq" id="WP_124086286.1">
    <property type="nucleotide sequence ID" value="NZ_UXAW01000059.1"/>
</dbReference>
<keyword evidence="4" id="KW-0408">Iron</keyword>
<dbReference type="GO" id="GO:0019825">
    <property type="term" value="F:oxygen binding"/>
    <property type="evidence" value="ECO:0007669"/>
    <property type="project" value="InterPro"/>
</dbReference>
<keyword evidence="1" id="KW-0813">Transport</keyword>
<evidence type="ECO:0000256" key="3">
    <source>
        <dbReference type="ARBA" id="ARBA00022723"/>
    </source>
</evidence>
<feature type="binding site" description="distal binding residue" evidence="6">
    <location>
        <position position="131"/>
    </location>
    <ligand>
        <name>heme</name>
        <dbReference type="ChEBI" id="CHEBI:30413"/>
    </ligand>
    <ligandPart>
        <name>Fe</name>
        <dbReference type="ChEBI" id="CHEBI:18248"/>
    </ligandPart>
</feature>
<evidence type="ECO:0000256" key="4">
    <source>
        <dbReference type="ARBA" id="ARBA00023004"/>
    </source>
</evidence>